<dbReference type="PROSITE" id="PS51318">
    <property type="entry name" value="TAT"/>
    <property type="match status" value="1"/>
</dbReference>
<dbReference type="SUPFAM" id="SSF51905">
    <property type="entry name" value="FAD/NAD(P)-binding domain"/>
    <property type="match status" value="1"/>
</dbReference>
<dbReference type="InterPro" id="IPR002937">
    <property type="entry name" value="Amino_oxidase"/>
</dbReference>
<dbReference type="EMBL" id="FUEZ01000003">
    <property type="protein sequence ID" value="SPM38202.1"/>
    <property type="molecule type" value="Genomic_DNA"/>
</dbReference>
<dbReference type="PRINTS" id="PR00420">
    <property type="entry name" value="RNGMNOXGNASE"/>
</dbReference>
<dbReference type="InterPro" id="IPR006311">
    <property type="entry name" value="TAT_signal"/>
</dbReference>
<dbReference type="GO" id="GO:0016491">
    <property type="term" value="F:oxidoreductase activity"/>
    <property type="evidence" value="ECO:0007669"/>
    <property type="project" value="InterPro"/>
</dbReference>
<dbReference type="Proteomes" id="UP000240424">
    <property type="component" value="Unassembled WGS sequence"/>
</dbReference>
<accession>A0A2U3P364</accession>
<sequence length="463" mass="48848">MSPLSRREFLLATAGVVGGGPTVACGPGQPNATPPPPAPSSPADTKSVLVVGAGVAGLAAARSLTDAGWPVRVIEARDRIGGRVYTTRDWGVPIEMGASWIHGTTNDPIMELARNAGAQLVPTDYDGWAKLAVDPNLQPLNYDKDTWQKFVEQACGQAAGGTLAAALDAAAGREQLSHKERVQLNFYVAMEIEDEYAATADQLSAKTFDKGDYATGDQDVITNGYDALPKLLANGLQVLLKSPVTAIAQQENSVVVRVGNQSFEGPAAIVTVPLGVLKSGTIAFDPPLPEGHAHAISALGFGVLSKSYFRFNRQGWKVGSAFYQFIGEKPGPWAQWFSAPTAAGPIAVAFNAGDFGRAVESMPPNDVINAAMPIARQLFGTDIAAVEVRTSAWSTDPFARGTYSFHAPGSGPNDRLRLQEPVTDRLYLAGEAVGINNPSTVTGALASGRYAADQLMHRVPRVQ</sequence>
<feature type="region of interest" description="Disordered" evidence="1">
    <location>
        <begin position="22"/>
        <end position="44"/>
    </location>
</feature>
<name>A0A2U3P364_9MYCO</name>
<dbReference type="PANTHER" id="PTHR10742">
    <property type="entry name" value="FLAVIN MONOAMINE OXIDASE"/>
    <property type="match status" value="1"/>
</dbReference>
<dbReference type="Gene3D" id="3.90.660.10">
    <property type="match status" value="1"/>
</dbReference>
<dbReference type="PANTHER" id="PTHR10742:SF410">
    <property type="entry name" value="LYSINE-SPECIFIC HISTONE DEMETHYLASE 2"/>
    <property type="match status" value="1"/>
</dbReference>
<feature type="domain" description="Amine oxidase" evidence="2">
    <location>
        <begin position="55"/>
        <end position="455"/>
    </location>
</feature>
<dbReference type="RefSeq" id="WP_077077212.1">
    <property type="nucleotide sequence ID" value="NZ_FUEZ01000003.1"/>
</dbReference>
<gene>
    <name evidence="3" type="ORF">MNAB215_378</name>
</gene>
<evidence type="ECO:0000259" key="2">
    <source>
        <dbReference type="Pfam" id="PF01593"/>
    </source>
</evidence>
<evidence type="ECO:0000313" key="3">
    <source>
        <dbReference type="EMBL" id="SPM38202.1"/>
    </source>
</evidence>
<organism evidence="3 4">
    <name type="scientific">Mycobacterium numidiamassiliense</name>
    <dbReference type="NCBI Taxonomy" id="1841861"/>
    <lineage>
        <taxon>Bacteria</taxon>
        <taxon>Bacillati</taxon>
        <taxon>Actinomycetota</taxon>
        <taxon>Actinomycetes</taxon>
        <taxon>Mycobacteriales</taxon>
        <taxon>Mycobacteriaceae</taxon>
        <taxon>Mycobacterium</taxon>
    </lineage>
</organism>
<evidence type="ECO:0000313" key="4">
    <source>
        <dbReference type="Proteomes" id="UP000240424"/>
    </source>
</evidence>
<dbReference type="AlphaFoldDB" id="A0A2U3P364"/>
<dbReference type="OrthoDB" id="337830at2"/>
<dbReference type="InterPro" id="IPR050281">
    <property type="entry name" value="Flavin_monoamine_oxidase"/>
</dbReference>
<dbReference type="Pfam" id="PF01593">
    <property type="entry name" value="Amino_oxidase"/>
    <property type="match status" value="1"/>
</dbReference>
<protein>
    <submittedName>
        <fullName evidence="3">Monoamine oxidase</fullName>
    </submittedName>
</protein>
<keyword evidence="4" id="KW-1185">Reference proteome</keyword>
<dbReference type="Gene3D" id="3.50.50.60">
    <property type="entry name" value="FAD/NAD(P)-binding domain"/>
    <property type="match status" value="1"/>
</dbReference>
<reference evidence="3 4" key="1">
    <citation type="submission" date="2017-01" db="EMBL/GenBank/DDBJ databases">
        <authorList>
            <consortium name="Urmite Genomes"/>
        </authorList>
    </citation>
    <scope>NUCLEOTIDE SEQUENCE [LARGE SCALE GENOMIC DNA]</scope>
    <source>
        <strain evidence="3 4">AB215</strain>
    </source>
</reference>
<dbReference type="SUPFAM" id="SSF54373">
    <property type="entry name" value="FAD-linked reductases, C-terminal domain"/>
    <property type="match status" value="1"/>
</dbReference>
<evidence type="ECO:0000256" key="1">
    <source>
        <dbReference type="SAM" id="MobiDB-lite"/>
    </source>
</evidence>
<dbReference type="InterPro" id="IPR036188">
    <property type="entry name" value="FAD/NAD-bd_sf"/>
</dbReference>
<proteinExistence type="predicted"/>
<dbReference type="STRING" id="1841861.GCA_900157365_04581"/>